<dbReference type="PIRSF" id="PIRSF017617">
    <property type="entry name" value="Thr_aldolase"/>
    <property type="match status" value="1"/>
</dbReference>
<comment type="caution">
    <text evidence="7">The sequence shown here is derived from an EMBL/GenBank/DDBJ whole genome shotgun (WGS) entry which is preliminary data.</text>
</comment>
<dbReference type="eggNOG" id="KOG1368">
    <property type="taxonomic scope" value="Eukaryota"/>
</dbReference>
<evidence type="ECO:0000256" key="1">
    <source>
        <dbReference type="ARBA" id="ARBA00001933"/>
    </source>
</evidence>
<dbReference type="AlphaFoldDB" id="G4U2U4"/>
<accession>G4U2U4</accession>
<dbReference type="InterPro" id="IPR023603">
    <property type="entry name" value="Low_specificity_L-TA-like"/>
</dbReference>
<evidence type="ECO:0000256" key="4">
    <source>
        <dbReference type="ARBA" id="ARBA00023239"/>
    </source>
</evidence>
<dbReference type="GO" id="GO:0008732">
    <property type="term" value="F:L-allo-threonine aldolase activity"/>
    <property type="evidence" value="ECO:0007669"/>
    <property type="project" value="TreeGrafter"/>
</dbReference>
<proteinExistence type="inferred from homology"/>
<dbReference type="NCBIfam" id="NF041359">
    <property type="entry name" value="GntG_guanitoxin"/>
    <property type="match status" value="1"/>
</dbReference>
<evidence type="ECO:0000313" key="7">
    <source>
        <dbReference type="EMBL" id="CCA77886.1"/>
    </source>
</evidence>
<comment type="cofactor">
    <cofactor evidence="1">
        <name>pyridoxal 5'-phosphate</name>
        <dbReference type="ChEBI" id="CHEBI:597326"/>
    </cofactor>
</comment>
<gene>
    <name evidence="7" type="ORF">PIIN_00531</name>
</gene>
<evidence type="ECO:0000313" key="8">
    <source>
        <dbReference type="Proteomes" id="UP000007148"/>
    </source>
</evidence>
<dbReference type="FunFam" id="3.40.640.10:FF:000030">
    <property type="entry name" value="Low-specificity L-threonine aldolase"/>
    <property type="match status" value="1"/>
</dbReference>
<name>G4U2U4_SERID</name>
<dbReference type="PANTHER" id="PTHR48097">
    <property type="entry name" value="L-THREONINE ALDOLASE-RELATED"/>
    <property type="match status" value="1"/>
</dbReference>
<keyword evidence="4" id="KW-0456">Lyase</keyword>
<dbReference type="Gene3D" id="3.40.640.10">
    <property type="entry name" value="Type I PLP-dependent aspartate aminotransferase-like (Major domain)"/>
    <property type="match status" value="1"/>
</dbReference>
<dbReference type="OrthoDB" id="10261951at2759"/>
<dbReference type="Proteomes" id="UP000007148">
    <property type="component" value="Unassembled WGS sequence"/>
</dbReference>
<feature type="domain" description="Aromatic amino acid beta-eliminating lyase/threonine aldolase" evidence="6">
    <location>
        <begin position="48"/>
        <end position="327"/>
    </location>
</feature>
<dbReference type="HOGENOM" id="CLU_029381_1_1_1"/>
<keyword evidence="3" id="KW-0663">Pyridoxal phosphate</keyword>
<dbReference type="GO" id="GO:0005829">
    <property type="term" value="C:cytosol"/>
    <property type="evidence" value="ECO:0007669"/>
    <property type="project" value="TreeGrafter"/>
</dbReference>
<dbReference type="EMBL" id="CAFZ01001876">
    <property type="protein sequence ID" value="CCA77886.1"/>
    <property type="molecule type" value="Genomic_DNA"/>
</dbReference>
<comment type="similarity">
    <text evidence="2">Belongs to the threonine aldolase family.</text>
</comment>
<dbReference type="InterPro" id="IPR015422">
    <property type="entry name" value="PyrdxlP-dep_Trfase_small"/>
</dbReference>
<dbReference type="InterPro" id="IPR015424">
    <property type="entry name" value="PyrdxlP-dep_Trfase"/>
</dbReference>
<dbReference type="PANTHER" id="PTHR48097:SF9">
    <property type="entry name" value="L-THREONINE ALDOLASE"/>
    <property type="match status" value="1"/>
</dbReference>
<dbReference type="InterPro" id="IPR015421">
    <property type="entry name" value="PyrdxlP-dep_Trfase_major"/>
</dbReference>
<evidence type="ECO:0000259" key="6">
    <source>
        <dbReference type="Pfam" id="PF01212"/>
    </source>
</evidence>
<keyword evidence="8" id="KW-1185">Reference proteome</keyword>
<organism evidence="7 8">
    <name type="scientific">Serendipita indica (strain DSM 11827)</name>
    <name type="common">Root endophyte fungus</name>
    <name type="synonym">Piriformospora indica</name>
    <dbReference type="NCBI Taxonomy" id="1109443"/>
    <lineage>
        <taxon>Eukaryota</taxon>
        <taxon>Fungi</taxon>
        <taxon>Dikarya</taxon>
        <taxon>Basidiomycota</taxon>
        <taxon>Agaricomycotina</taxon>
        <taxon>Agaricomycetes</taxon>
        <taxon>Sebacinales</taxon>
        <taxon>Serendipitaceae</taxon>
        <taxon>Serendipita</taxon>
    </lineage>
</organism>
<evidence type="ECO:0000256" key="2">
    <source>
        <dbReference type="ARBA" id="ARBA00006966"/>
    </source>
</evidence>
<sequence length="403" mass="43372">MSRTRAGAALSTLSPAQQAVLEAAKLDLSNLSSERTAQDAERRSLARDFCSDTVTAPPQAMLEYAFKVTSFGDDVFQRDYCTNALEKHVANLCGKEAGLFISSGTMGNQIALRCLLEQPPYSVLCDQRSHLSQYETGGAAYNSGATLIPVVPSDGRFLSLEDVKKHIILTDDIHYATTQVIALENTLNGSVHPQQSILEIASFGKQHGMKMHLDGARLWHVAVETGQPLSELCSPFDTVTLCFSKGLGAPAGSILVGTEKTIALARRYRKLFGGAMRQIGILSACAAYALTHHLSLLPSVHSKAKRLAQGLQDMGISITTPVETCMVWFDPSPVGLTTENIASEAAALQEPITMFGSNRVVVHIQTSDEAIDDLLRLVRSLIQNGGPTGRGTTVLRGVYSARL</sequence>
<dbReference type="STRING" id="1109443.G4U2U4"/>
<dbReference type="Gene3D" id="3.90.1150.10">
    <property type="entry name" value="Aspartate Aminotransferase, domain 1"/>
    <property type="match status" value="1"/>
</dbReference>
<dbReference type="GO" id="GO:0006545">
    <property type="term" value="P:glycine biosynthetic process"/>
    <property type="evidence" value="ECO:0007669"/>
    <property type="project" value="TreeGrafter"/>
</dbReference>
<dbReference type="Pfam" id="PF01212">
    <property type="entry name" value="Beta_elim_lyase"/>
    <property type="match status" value="1"/>
</dbReference>
<reference evidence="7 8" key="1">
    <citation type="journal article" date="2011" name="PLoS Pathog.">
        <title>Endophytic Life Strategies Decoded by Genome and Transcriptome Analyses of the Mutualistic Root Symbiont Piriformospora indica.</title>
        <authorList>
            <person name="Zuccaro A."/>
            <person name="Lahrmann U."/>
            <person name="Guldener U."/>
            <person name="Langen G."/>
            <person name="Pfiffi S."/>
            <person name="Biedenkopf D."/>
            <person name="Wong P."/>
            <person name="Samans B."/>
            <person name="Grimm C."/>
            <person name="Basiewicz M."/>
            <person name="Murat C."/>
            <person name="Martin F."/>
            <person name="Kogel K.H."/>
        </authorList>
    </citation>
    <scope>NUCLEOTIDE SEQUENCE [LARGE SCALE GENOMIC DNA]</scope>
    <source>
        <strain evidence="7 8">DSM 11827</strain>
    </source>
</reference>
<evidence type="ECO:0000256" key="3">
    <source>
        <dbReference type="ARBA" id="ARBA00022898"/>
    </source>
</evidence>
<dbReference type="SUPFAM" id="SSF53383">
    <property type="entry name" value="PLP-dependent transferases"/>
    <property type="match status" value="1"/>
</dbReference>
<evidence type="ECO:0000256" key="5">
    <source>
        <dbReference type="PIRSR" id="PIRSR017617-1"/>
    </source>
</evidence>
<dbReference type="OMA" id="VQTNIVI"/>
<dbReference type="GO" id="GO:0006567">
    <property type="term" value="P:L-threonine catabolic process"/>
    <property type="evidence" value="ECO:0007669"/>
    <property type="project" value="TreeGrafter"/>
</dbReference>
<dbReference type="InterPro" id="IPR001597">
    <property type="entry name" value="ArAA_b-elim_lyase/Thr_aldolase"/>
</dbReference>
<protein>
    <submittedName>
        <fullName evidence="7">Related to GLY1-L-threonine aldolase, low-specific</fullName>
    </submittedName>
</protein>
<dbReference type="FunCoup" id="G4U2U4">
    <property type="interactions" value="306"/>
</dbReference>
<dbReference type="InParanoid" id="G4U2U4"/>
<feature type="modified residue" description="N6-(pyridoxal phosphate)lysine" evidence="5">
    <location>
        <position position="245"/>
    </location>
</feature>